<comment type="catalytic activity">
    <reaction evidence="7">
        <text>L-tyrosyl-[protein] + ATP = O-(5'-adenylyl)-L-tyrosyl-[protein] + diphosphate</text>
        <dbReference type="Rhea" id="RHEA:54288"/>
        <dbReference type="Rhea" id="RHEA-COMP:10136"/>
        <dbReference type="Rhea" id="RHEA-COMP:13846"/>
        <dbReference type="ChEBI" id="CHEBI:30616"/>
        <dbReference type="ChEBI" id="CHEBI:33019"/>
        <dbReference type="ChEBI" id="CHEBI:46858"/>
        <dbReference type="ChEBI" id="CHEBI:83624"/>
        <dbReference type="EC" id="2.7.7.108"/>
    </reaction>
</comment>
<evidence type="ECO:0000256" key="1">
    <source>
        <dbReference type="ARBA" id="ARBA00022679"/>
    </source>
</evidence>
<dbReference type="EC" id="2.7.7.108" evidence="5"/>
<evidence type="ECO:0000256" key="3">
    <source>
        <dbReference type="ARBA" id="ARBA00022741"/>
    </source>
</evidence>
<keyword evidence="3" id="KW-0547">Nucleotide-binding</keyword>
<keyword evidence="4" id="KW-0067">ATP-binding</keyword>
<dbReference type="InterPro" id="IPR011991">
    <property type="entry name" value="ArsR-like_HTH"/>
</dbReference>
<evidence type="ECO:0000256" key="6">
    <source>
        <dbReference type="ARBA" id="ARBA00047939"/>
    </source>
</evidence>
<feature type="domain" description="Fido" evidence="8">
    <location>
        <begin position="106"/>
        <end position="259"/>
    </location>
</feature>
<accession>A0A2V1ILT2</accession>
<dbReference type="GO" id="GO:0051302">
    <property type="term" value="P:regulation of cell division"/>
    <property type="evidence" value="ECO:0007669"/>
    <property type="project" value="TreeGrafter"/>
</dbReference>
<organism evidence="9 10">
    <name type="scientific">Duncaniella muris</name>
    <dbReference type="NCBI Taxonomy" id="2094150"/>
    <lineage>
        <taxon>Bacteria</taxon>
        <taxon>Pseudomonadati</taxon>
        <taxon>Bacteroidota</taxon>
        <taxon>Bacteroidia</taxon>
        <taxon>Bacteroidales</taxon>
        <taxon>Muribaculaceae</taxon>
        <taxon>Duncaniella</taxon>
    </lineage>
</organism>
<name>A0A2V1ILT2_9BACT</name>
<evidence type="ECO:0000256" key="5">
    <source>
        <dbReference type="ARBA" id="ARBA00034531"/>
    </source>
</evidence>
<dbReference type="GO" id="GO:0005524">
    <property type="term" value="F:ATP binding"/>
    <property type="evidence" value="ECO:0007669"/>
    <property type="project" value="UniProtKB-KW"/>
</dbReference>
<keyword evidence="10" id="KW-1185">Reference proteome</keyword>
<sequence>MAYEDRYKEFEQYLASVEPGVEERARNWSMAIGLQDVDRLKPSEFLLEQAKANIEGRISSEEVGKRLEEYYSQRSVREKAETDGTFEADRVADRINLLLAEKAFTFSPMELSRIHGFLFKDVLSHAGQFRTYNITKNQWILDGDTISYGSAGSLSELLNYDFGEEKKFDYSTVSSSEAIGHIVRFISGIWQIHAFSEGNTRTTAVFLIKYLRSFGFEVNNESFEKHSWFFRNALVRSQYENIPKGIHRTFEPLERFMNFAVFGIPADLRNRTLHIRWDGAKPQNEVSKPQNDVLKTSLSALLSLKEMAVIRQIQDNPNISITVIAANTRLSKSTIDRIIRALKEKGLLTRVGAKNNAKWVINYGSES</sequence>
<dbReference type="Gene3D" id="1.10.3290.10">
    <property type="entry name" value="Fido-like domain"/>
    <property type="match status" value="1"/>
</dbReference>
<dbReference type="CDD" id="cd11586">
    <property type="entry name" value="VbhA_like"/>
    <property type="match status" value="1"/>
</dbReference>
<dbReference type="InterPro" id="IPR033788">
    <property type="entry name" value="VbhA-like"/>
</dbReference>
<dbReference type="GO" id="GO:0006355">
    <property type="term" value="P:regulation of DNA-templated transcription"/>
    <property type="evidence" value="ECO:0007669"/>
    <property type="project" value="UniProtKB-ARBA"/>
</dbReference>
<evidence type="ECO:0000313" key="10">
    <source>
        <dbReference type="Proteomes" id="UP000244905"/>
    </source>
</evidence>
<dbReference type="CDD" id="cd00090">
    <property type="entry name" value="HTH_ARSR"/>
    <property type="match status" value="1"/>
</dbReference>
<dbReference type="PANTHER" id="PTHR39560:SF1">
    <property type="entry name" value="PROTEIN ADENYLYLTRANSFERASE FIC-RELATED"/>
    <property type="match status" value="1"/>
</dbReference>
<keyword evidence="1" id="KW-0808">Transferase</keyword>
<dbReference type="RefSeq" id="WP_107032669.1">
    <property type="nucleotide sequence ID" value="NZ_PUEC01000020.1"/>
</dbReference>
<evidence type="ECO:0000256" key="4">
    <source>
        <dbReference type="ARBA" id="ARBA00022840"/>
    </source>
</evidence>
<reference evidence="10" key="1">
    <citation type="submission" date="2018-02" db="EMBL/GenBank/DDBJ databases">
        <authorList>
            <person name="Clavel T."/>
            <person name="Strowig T."/>
        </authorList>
    </citation>
    <scope>NUCLEOTIDE SEQUENCE [LARGE SCALE GENOMIC DNA]</scope>
    <source>
        <strain evidence="10">DSM 103720</strain>
    </source>
</reference>
<dbReference type="GO" id="GO:0070733">
    <property type="term" value="F:AMPylase activity"/>
    <property type="evidence" value="ECO:0007669"/>
    <property type="project" value="UniProtKB-EC"/>
</dbReference>
<dbReference type="InterPro" id="IPR036390">
    <property type="entry name" value="WH_DNA-bd_sf"/>
</dbReference>
<dbReference type="Proteomes" id="UP000244905">
    <property type="component" value="Unassembled WGS sequence"/>
</dbReference>
<evidence type="ECO:0000256" key="7">
    <source>
        <dbReference type="ARBA" id="ARBA00048696"/>
    </source>
</evidence>
<dbReference type="InterPro" id="IPR036388">
    <property type="entry name" value="WH-like_DNA-bd_sf"/>
</dbReference>
<gene>
    <name evidence="9" type="ORF">C5O23_09290</name>
</gene>
<dbReference type="SUPFAM" id="SSF140931">
    <property type="entry name" value="Fic-like"/>
    <property type="match status" value="1"/>
</dbReference>
<dbReference type="Pfam" id="PF13412">
    <property type="entry name" value="HTH_24"/>
    <property type="match status" value="1"/>
</dbReference>
<evidence type="ECO:0000313" key="9">
    <source>
        <dbReference type="EMBL" id="PWB01549.1"/>
    </source>
</evidence>
<proteinExistence type="predicted"/>
<dbReference type="Pfam" id="PF02661">
    <property type="entry name" value="Fic"/>
    <property type="match status" value="1"/>
</dbReference>
<dbReference type="Gene3D" id="1.10.10.10">
    <property type="entry name" value="Winged helix-like DNA-binding domain superfamily/Winged helix DNA-binding domain"/>
    <property type="match status" value="1"/>
</dbReference>
<dbReference type="AlphaFoldDB" id="A0A2V1ILT2"/>
<comment type="caution">
    <text evidence="9">The sequence shown here is derived from an EMBL/GenBank/DDBJ whole genome shotgun (WGS) entry which is preliminary data.</text>
</comment>
<comment type="catalytic activity">
    <reaction evidence="6">
        <text>L-threonyl-[protein] + ATP = 3-O-(5'-adenylyl)-L-threonyl-[protein] + diphosphate</text>
        <dbReference type="Rhea" id="RHEA:54292"/>
        <dbReference type="Rhea" id="RHEA-COMP:11060"/>
        <dbReference type="Rhea" id="RHEA-COMP:13847"/>
        <dbReference type="ChEBI" id="CHEBI:30013"/>
        <dbReference type="ChEBI" id="CHEBI:30616"/>
        <dbReference type="ChEBI" id="CHEBI:33019"/>
        <dbReference type="ChEBI" id="CHEBI:138113"/>
        <dbReference type="EC" id="2.7.7.108"/>
    </reaction>
</comment>
<dbReference type="EMBL" id="PUEC01000020">
    <property type="protein sequence ID" value="PWB01549.1"/>
    <property type="molecule type" value="Genomic_DNA"/>
</dbReference>
<dbReference type="SUPFAM" id="SSF46785">
    <property type="entry name" value="Winged helix' DNA-binding domain"/>
    <property type="match status" value="1"/>
</dbReference>
<protein>
    <recommendedName>
        <fullName evidence="5">protein adenylyltransferase</fullName>
        <ecNumber evidence="5">2.7.7.108</ecNumber>
    </recommendedName>
</protein>
<keyword evidence="2" id="KW-0548">Nucleotidyltransferase</keyword>
<evidence type="ECO:0000259" key="8">
    <source>
        <dbReference type="PROSITE" id="PS51459"/>
    </source>
</evidence>
<dbReference type="GeneID" id="82526532"/>
<evidence type="ECO:0000256" key="2">
    <source>
        <dbReference type="ARBA" id="ARBA00022695"/>
    </source>
</evidence>
<dbReference type="PROSITE" id="PS51459">
    <property type="entry name" value="FIDO"/>
    <property type="match status" value="1"/>
</dbReference>
<dbReference type="InterPro" id="IPR003812">
    <property type="entry name" value="Fido"/>
</dbReference>
<dbReference type="InterPro" id="IPR036597">
    <property type="entry name" value="Fido-like_dom_sf"/>
</dbReference>
<dbReference type="PANTHER" id="PTHR39560">
    <property type="entry name" value="PROTEIN ADENYLYLTRANSFERASE FIC-RELATED"/>
    <property type="match status" value="1"/>
</dbReference>